<evidence type="ECO:0000313" key="1">
    <source>
        <dbReference type="EMBL" id="PHJ16020.1"/>
    </source>
</evidence>
<accession>A0A2C6JZG7</accession>
<protein>
    <submittedName>
        <fullName evidence="1">Uncharacterized protein</fullName>
    </submittedName>
</protein>
<gene>
    <name evidence="1" type="ORF">CSUI_010168</name>
</gene>
<dbReference type="Proteomes" id="UP000221165">
    <property type="component" value="Unassembled WGS sequence"/>
</dbReference>
<evidence type="ECO:0000313" key="2">
    <source>
        <dbReference type="Proteomes" id="UP000221165"/>
    </source>
</evidence>
<proteinExistence type="predicted"/>
<dbReference type="GeneID" id="94433484"/>
<keyword evidence="2" id="KW-1185">Reference proteome</keyword>
<dbReference type="AlphaFoldDB" id="A0A2C6JZG7"/>
<comment type="caution">
    <text evidence="1">The sequence shown here is derived from an EMBL/GenBank/DDBJ whole genome shotgun (WGS) entry which is preliminary data.</text>
</comment>
<dbReference type="VEuPathDB" id="ToxoDB:CSUI_010168"/>
<organism evidence="1 2">
    <name type="scientific">Cystoisospora suis</name>
    <dbReference type="NCBI Taxonomy" id="483139"/>
    <lineage>
        <taxon>Eukaryota</taxon>
        <taxon>Sar</taxon>
        <taxon>Alveolata</taxon>
        <taxon>Apicomplexa</taxon>
        <taxon>Conoidasida</taxon>
        <taxon>Coccidia</taxon>
        <taxon>Eucoccidiorida</taxon>
        <taxon>Eimeriorina</taxon>
        <taxon>Sarcocystidae</taxon>
        <taxon>Cystoisospora</taxon>
    </lineage>
</organism>
<dbReference type="RefSeq" id="XP_067917752.1">
    <property type="nucleotide sequence ID" value="XM_068070273.1"/>
</dbReference>
<name>A0A2C6JZG7_9APIC</name>
<dbReference type="EMBL" id="MIGC01006781">
    <property type="protein sequence ID" value="PHJ16020.1"/>
    <property type="molecule type" value="Genomic_DNA"/>
</dbReference>
<reference evidence="1 2" key="1">
    <citation type="journal article" date="2017" name="Int. J. Parasitol.">
        <title>The genome of the protozoan parasite Cystoisospora suis and a reverse vaccinology approach to identify vaccine candidates.</title>
        <authorList>
            <person name="Palmieri N."/>
            <person name="Shrestha A."/>
            <person name="Ruttkowski B."/>
            <person name="Beck T."/>
            <person name="Vogl C."/>
            <person name="Tomley F."/>
            <person name="Blake D.P."/>
            <person name="Joachim A."/>
        </authorList>
    </citation>
    <scope>NUCLEOTIDE SEQUENCE [LARGE SCALE GENOMIC DNA]</scope>
    <source>
        <strain evidence="1 2">Wien I</strain>
    </source>
</reference>
<sequence length="69" mass="7845">MTQLECWTWGTRFPLCPACHRKQAYLVQLWGPSVSFLINAQPYTARESLTAVGDSASFHFSRAPPPKYQ</sequence>